<dbReference type="EMBL" id="LGRX02033222">
    <property type="protein sequence ID" value="KAK3242175.1"/>
    <property type="molecule type" value="Genomic_DNA"/>
</dbReference>
<name>A0AAE0BUM4_9CHLO</name>
<evidence type="ECO:0000256" key="1">
    <source>
        <dbReference type="SAM" id="MobiDB-lite"/>
    </source>
</evidence>
<keyword evidence="3" id="KW-1185">Reference proteome</keyword>
<feature type="region of interest" description="Disordered" evidence="1">
    <location>
        <begin position="1"/>
        <end position="55"/>
    </location>
</feature>
<protein>
    <submittedName>
        <fullName evidence="2">Uncharacterized protein</fullName>
    </submittedName>
</protein>
<gene>
    <name evidence="2" type="ORF">CYMTET_48113</name>
</gene>
<reference evidence="2 3" key="1">
    <citation type="journal article" date="2015" name="Genome Biol. Evol.">
        <title>Comparative Genomics of a Bacterivorous Green Alga Reveals Evolutionary Causalities and Consequences of Phago-Mixotrophic Mode of Nutrition.</title>
        <authorList>
            <person name="Burns J.A."/>
            <person name="Paasch A."/>
            <person name="Narechania A."/>
            <person name="Kim E."/>
        </authorList>
    </citation>
    <scope>NUCLEOTIDE SEQUENCE [LARGE SCALE GENOMIC DNA]</scope>
    <source>
        <strain evidence="2 3">PLY_AMNH</strain>
    </source>
</reference>
<accession>A0AAE0BUM4</accession>
<organism evidence="2 3">
    <name type="scientific">Cymbomonas tetramitiformis</name>
    <dbReference type="NCBI Taxonomy" id="36881"/>
    <lineage>
        <taxon>Eukaryota</taxon>
        <taxon>Viridiplantae</taxon>
        <taxon>Chlorophyta</taxon>
        <taxon>Pyramimonadophyceae</taxon>
        <taxon>Pyramimonadales</taxon>
        <taxon>Pyramimonadaceae</taxon>
        <taxon>Cymbomonas</taxon>
    </lineage>
</organism>
<evidence type="ECO:0000313" key="2">
    <source>
        <dbReference type="EMBL" id="KAK3242175.1"/>
    </source>
</evidence>
<proteinExistence type="predicted"/>
<sequence length="129" mass="13697">MASTGRRSLGEALRSARAASASGTPSASVNSGSRAATPRQGLRAPGPTGPDPVVRMDTLVTKPTYVSDAATSAEFHRDASVWQSTPVRASQQYEYADRLDYAFSYGVKLLRSHGFKPQTGYTFDGPNAV</sequence>
<comment type="caution">
    <text evidence="2">The sequence shown here is derived from an EMBL/GenBank/DDBJ whole genome shotgun (WGS) entry which is preliminary data.</text>
</comment>
<evidence type="ECO:0000313" key="3">
    <source>
        <dbReference type="Proteomes" id="UP001190700"/>
    </source>
</evidence>
<dbReference type="Proteomes" id="UP001190700">
    <property type="component" value="Unassembled WGS sequence"/>
</dbReference>
<dbReference type="AlphaFoldDB" id="A0AAE0BUM4"/>
<feature type="compositionally biased region" description="Low complexity" evidence="1">
    <location>
        <begin position="1"/>
        <end position="28"/>
    </location>
</feature>